<dbReference type="GO" id="GO:0003677">
    <property type="term" value="F:DNA binding"/>
    <property type="evidence" value="ECO:0007669"/>
    <property type="project" value="UniProtKB-UniRule"/>
</dbReference>
<keyword evidence="3 5" id="KW-0238">DNA-binding</keyword>
<protein>
    <submittedName>
        <fullName evidence="8">Integrase/recombinase XerD</fullName>
    </submittedName>
</protein>
<keyword evidence="2" id="KW-0229">DNA integration</keyword>
<accession>A0A450ZT67</accession>
<organism evidence="8">
    <name type="scientific">Candidatus Kentrum sp. TUN</name>
    <dbReference type="NCBI Taxonomy" id="2126343"/>
    <lineage>
        <taxon>Bacteria</taxon>
        <taxon>Pseudomonadati</taxon>
        <taxon>Pseudomonadota</taxon>
        <taxon>Gammaproteobacteria</taxon>
        <taxon>Candidatus Kentrum</taxon>
    </lineage>
</organism>
<evidence type="ECO:0000256" key="3">
    <source>
        <dbReference type="ARBA" id="ARBA00023125"/>
    </source>
</evidence>
<dbReference type="Pfam" id="PF02899">
    <property type="entry name" value="Phage_int_SAM_1"/>
    <property type="match status" value="1"/>
</dbReference>
<keyword evidence="4" id="KW-0233">DNA recombination</keyword>
<dbReference type="Gene3D" id="1.10.443.10">
    <property type="entry name" value="Intergrase catalytic core"/>
    <property type="match status" value="1"/>
</dbReference>
<comment type="similarity">
    <text evidence="1">Belongs to the 'phage' integrase family.</text>
</comment>
<proteinExistence type="inferred from homology"/>
<dbReference type="SUPFAM" id="SSF56349">
    <property type="entry name" value="DNA breaking-rejoining enzymes"/>
    <property type="match status" value="1"/>
</dbReference>
<gene>
    <name evidence="8" type="ORF">BECKTUN1418D_GA0071000_105615</name>
</gene>
<evidence type="ECO:0000256" key="5">
    <source>
        <dbReference type="PROSITE-ProRule" id="PRU01248"/>
    </source>
</evidence>
<dbReference type="AlphaFoldDB" id="A0A450ZT67"/>
<dbReference type="InterPro" id="IPR002104">
    <property type="entry name" value="Integrase_catalytic"/>
</dbReference>
<feature type="domain" description="Tyr recombinase" evidence="6">
    <location>
        <begin position="108"/>
        <end position="311"/>
    </location>
</feature>
<evidence type="ECO:0000256" key="2">
    <source>
        <dbReference type="ARBA" id="ARBA00022908"/>
    </source>
</evidence>
<dbReference type="Pfam" id="PF00589">
    <property type="entry name" value="Phage_integrase"/>
    <property type="match status" value="1"/>
</dbReference>
<evidence type="ECO:0000313" key="8">
    <source>
        <dbReference type="EMBL" id="VFK56971.1"/>
    </source>
</evidence>
<dbReference type="InterPro" id="IPR050090">
    <property type="entry name" value="Tyrosine_recombinase_XerCD"/>
</dbReference>
<evidence type="ECO:0000256" key="1">
    <source>
        <dbReference type="ARBA" id="ARBA00008857"/>
    </source>
</evidence>
<dbReference type="PANTHER" id="PTHR30349:SF41">
    <property type="entry name" value="INTEGRASE_RECOMBINASE PROTEIN MJ0367-RELATED"/>
    <property type="match status" value="1"/>
</dbReference>
<dbReference type="PANTHER" id="PTHR30349">
    <property type="entry name" value="PHAGE INTEGRASE-RELATED"/>
    <property type="match status" value="1"/>
</dbReference>
<name>A0A450ZT67_9GAMM</name>
<dbReference type="InterPro" id="IPR044068">
    <property type="entry name" value="CB"/>
</dbReference>
<evidence type="ECO:0000259" key="7">
    <source>
        <dbReference type="PROSITE" id="PS51900"/>
    </source>
</evidence>
<evidence type="ECO:0000259" key="6">
    <source>
        <dbReference type="PROSITE" id="PS51898"/>
    </source>
</evidence>
<dbReference type="InterPro" id="IPR011010">
    <property type="entry name" value="DNA_brk_join_enz"/>
</dbReference>
<dbReference type="PROSITE" id="PS51898">
    <property type="entry name" value="TYR_RECOMBINASE"/>
    <property type="match status" value="1"/>
</dbReference>
<dbReference type="EMBL" id="CAADFX010000056">
    <property type="protein sequence ID" value="VFK56971.1"/>
    <property type="molecule type" value="Genomic_DNA"/>
</dbReference>
<dbReference type="PROSITE" id="PS51900">
    <property type="entry name" value="CB"/>
    <property type="match status" value="1"/>
</dbReference>
<dbReference type="InterPro" id="IPR010998">
    <property type="entry name" value="Integrase_recombinase_N"/>
</dbReference>
<feature type="domain" description="Core-binding (CB)" evidence="7">
    <location>
        <begin position="1"/>
        <end position="86"/>
    </location>
</feature>
<evidence type="ECO:0000256" key="4">
    <source>
        <dbReference type="ARBA" id="ARBA00023172"/>
    </source>
</evidence>
<reference evidence="8" key="1">
    <citation type="submission" date="2019-02" db="EMBL/GenBank/DDBJ databases">
        <authorList>
            <person name="Gruber-Vodicka R. H."/>
            <person name="Seah K. B. B."/>
        </authorList>
    </citation>
    <scope>NUCLEOTIDE SEQUENCE</scope>
    <source>
        <strain evidence="8">BECK_BY1</strain>
    </source>
</reference>
<dbReference type="GO" id="GO:0006310">
    <property type="term" value="P:DNA recombination"/>
    <property type="evidence" value="ECO:0007669"/>
    <property type="project" value="UniProtKB-KW"/>
</dbReference>
<dbReference type="GO" id="GO:0015074">
    <property type="term" value="P:DNA integration"/>
    <property type="evidence" value="ECO:0007669"/>
    <property type="project" value="UniProtKB-KW"/>
</dbReference>
<dbReference type="Gene3D" id="1.10.150.130">
    <property type="match status" value="1"/>
</dbReference>
<dbReference type="InterPro" id="IPR004107">
    <property type="entry name" value="Integrase_SAM-like_N"/>
</dbReference>
<sequence>MKISHACEDYLDFCRHHKQLSEHSLRAYRSDLSEFQRFAGSSRFITDCDKQLLRDYTRHLFSECRLKETSVKRRIACLKALFRWLETEELLEINPFHKAAIKIKLPSRLPRGLGKEEIRNLLRTPLRELGFSKRKDCHSEALLAAARSHHGHLQFTTLLSIELLFATGVRVGELVKIELDDLNLKEGMIYIHGKGDRERVVFLPDRLLTHLLRDYLSHRASLSPNHARLLVNIRGTPASPQFIRRLVIQTGENTKLTRRITPHMLRHTCATHLLDAGMDMRYVQKLLGHQSITTTEVYTHVSEGKLKELIRRNFMRV</sequence>
<dbReference type="InterPro" id="IPR013762">
    <property type="entry name" value="Integrase-like_cat_sf"/>
</dbReference>